<dbReference type="GO" id="GO:0016020">
    <property type="term" value="C:membrane"/>
    <property type="evidence" value="ECO:0007669"/>
    <property type="project" value="UniProtKB-SubCell"/>
</dbReference>
<feature type="compositionally biased region" description="Polar residues" evidence="2">
    <location>
        <begin position="1"/>
        <end position="17"/>
    </location>
</feature>
<dbReference type="Proteomes" id="UP000186609">
    <property type="component" value="Chromosome"/>
</dbReference>
<dbReference type="PANTHER" id="PTHR43642">
    <property type="entry name" value="HYBRID SIGNAL TRANSDUCTION HISTIDINE KINASE G"/>
    <property type="match status" value="1"/>
</dbReference>
<feature type="domain" description="GGDEF" evidence="7">
    <location>
        <begin position="1708"/>
        <end position="1841"/>
    </location>
</feature>
<evidence type="ECO:0000313" key="9">
    <source>
        <dbReference type="Proteomes" id="UP000186609"/>
    </source>
</evidence>
<dbReference type="InterPro" id="IPR043128">
    <property type="entry name" value="Rev_trsase/Diguanyl_cyclase"/>
</dbReference>
<dbReference type="NCBIfam" id="TIGR00254">
    <property type="entry name" value="GGDEF"/>
    <property type="match status" value="1"/>
</dbReference>
<dbReference type="PROSITE" id="PS50885">
    <property type="entry name" value="HAMP"/>
    <property type="match status" value="1"/>
</dbReference>
<dbReference type="GO" id="GO:0006355">
    <property type="term" value="P:regulation of DNA-templated transcription"/>
    <property type="evidence" value="ECO:0007669"/>
    <property type="project" value="InterPro"/>
</dbReference>
<dbReference type="Pfam" id="PF00989">
    <property type="entry name" value="PAS"/>
    <property type="match status" value="1"/>
</dbReference>
<dbReference type="PROSITE" id="PS50011">
    <property type="entry name" value="PROTEIN_KINASE_DOM"/>
    <property type="match status" value="1"/>
</dbReference>
<dbReference type="Gene3D" id="3.40.50.300">
    <property type="entry name" value="P-loop containing nucleotide triphosphate hydrolases"/>
    <property type="match status" value="1"/>
</dbReference>
<name>A0A1P8JVU4_9BURK</name>
<dbReference type="FunFam" id="3.30.70.270:FF:000001">
    <property type="entry name" value="Diguanylate cyclase domain protein"/>
    <property type="match status" value="1"/>
</dbReference>
<dbReference type="PROSITE" id="PS50113">
    <property type="entry name" value="PAC"/>
    <property type="match status" value="1"/>
</dbReference>
<feature type="domain" description="PAC" evidence="5">
    <location>
        <begin position="1626"/>
        <end position="1676"/>
    </location>
</feature>
<gene>
    <name evidence="8" type="ORF">RD110_12285</name>
</gene>
<dbReference type="RefSeq" id="WP_076199759.1">
    <property type="nucleotide sequence ID" value="NZ_CP019236.1"/>
</dbReference>
<feature type="domain" description="HAMP" evidence="6">
    <location>
        <begin position="308"/>
        <end position="356"/>
    </location>
</feature>
<dbReference type="InterPro" id="IPR029016">
    <property type="entry name" value="GAF-like_dom_sf"/>
</dbReference>
<proteinExistence type="predicted"/>
<keyword evidence="9" id="KW-1185">Reference proteome</keyword>
<evidence type="ECO:0000313" key="8">
    <source>
        <dbReference type="EMBL" id="APW37880.1"/>
    </source>
</evidence>
<dbReference type="InterPro" id="IPR000719">
    <property type="entry name" value="Prot_kinase_dom"/>
</dbReference>
<reference evidence="8 9" key="1">
    <citation type="submission" date="2017-01" db="EMBL/GenBank/DDBJ databases">
        <authorList>
            <person name="Mah S.A."/>
            <person name="Swanson W.J."/>
            <person name="Moy G.W."/>
            <person name="Vacquier V.D."/>
        </authorList>
    </citation>
    <scope>NUCLEOTIDE SEQUENCE [LARGE SCALE GENOMIC DNA]</scope>
    <source>
        <strain evidence="8 9">DCY110</strain>
    </source>
</reference>
<dbReference type="Pfam" id="PF00069">
    <property type="entry name" value="Pkinase"/>
    <property type="match status" value="1"/>
</dbReference>
<dbReference type="PROSITE" id="PS50887">
    <property type="entry name" value="GGDEF"/>
    <property type="match status" value="1"/>
</dbReference>
<evidence type="ECO:0000256" key="2">
    <source>
        <dbReference type="SAM" id="MobiDB-lite"/>
    </source>
</evidence>
<dbReference type="NCBIfam" id="TIGR00229">
    <property type="entry name" value="sensory_box"/>
    <property type="match status" value="1"/>
</dbReference>
<dbReference type="InterPro" id="IPR027417">
    <property type="entry name" value="P-loop_NTPase"/>
</dbReference>
<dbReference type="SUPFAM" id="SSF55781">
    <property type="entry name" value="GAF domain-like"/>
    <property type="match status" value="1"/>
</dbReference>
<dbReference type="CDD" id="cd01949">
    <property type="entry name" value="GGDEF"/>
    <property type="match status" value="1"/>
</dbReference>
<dbReference type="InterPro" id="IPR041664">
    <property type="entry name" value="AAA_16"/>
</dbReference>
<dbReference type="SUPFAM" id="SSF55785">
    <property type="entry name" value="PYP-like sensor domain (PAS domain)"/>
    <property type="match status" value="1"/>
</dbReference>
<dbReference type="SUPFAM" id="SSF56112">
    <property type="entry name" value="Protein kinase-like (PK-like)"/>
    <property type="match status" value="1"/>
</dbReference>
<evidence type="ECO:0000259" key="5">
    <source>
        <dbReference type="PROSITE" id="PS50113"/>
    </source>
</evidence>
<evidence type="ECO:0000259" key="4">
    <source>
        <dbReference type="PROSITE" id="PS50112"/>
    </source>
</evidence>
<sequence length="1843" mass="200750">MTASTMPSRTPGETTTAGHHDKNGALPLFAVPGAVFAGYEVLETVYTGRRSVVLRCRKAGQAVVVKLLRLARLGPADVARFRREFELSRRMVHPNVVRAESLESHAGVLFLVMLDDGAVSVRDMLRHGPLPLPDALRIAIAAVNALEAIHLRSIIHKDIAPGNIIANPAQGTVRLIDFGISADVSVERPQATSLPELEGTLAYMAPEQTGRMNRDLDYRGDFYALGATLYELLTGAPPFGFTRDPVEAVHAHLALAPPALQDLRPEVPAALDMLLARLLAKEPEARYQNHHVLRRDLQHILQHLDNPAALQALTLGQGDLSEHFQVSGRLYGRDDEIRRLVAAFESAAAGIAQVVTIAGVSGIGKTALVQEVHRSLLGHRGHLVHGKFDQFGQHTPGAAFLQALEQRVRRVLALPPAEQAGWREALRRQLGPNAAVAQAALPVLDMLLGEVQAPAAALGPLEAENRFLRSVQLCFAALASAAAPMVVFIDDLQWADRISRRLLRELALDEGLRHILLIGAYRAGEVPPEHPLAQDLAALAGIEGRSTALTVGPLRVRDVAELLADSLQQPREEVEELALLCHRKTSGNPFFLGRFLQDLHRRRLIWLDRSQPRWRWSQEHLHAERVADNVVELMLEQLRRLPPATGALLTSAAFLGGRFMLAQLAIAGQTSESAVVQALGPALEVGLLVPQDASYKWISVLDASESRGLQVEFAFVHDRVQEAAYLLAPLPERPALHLRIGRLLREQWRSAPDKSQHLVPDFSVVNHLNQGQALIHDAAERHQLAGFNLAASQLARDAASFDLAAGYAAHAIALYGPDLWRTATEQALDLHVHAARMAALKGDGAAMDLFIEAALPQVAGPAEAAARARLLDVRIESFYTSGRLDETLELGLSVLRLLGIEPTTAATPAETAQQVAALKEEIVAIGFDVLSKQAALTDPLCLQQLNVIAKMTAAAYIARPALLPLLTVLQVRLMVARGHAPAALSAYSVMGLMVAEFLGDYVFGYRLGRMSMALIERHGWRQVHAHAGFSFNAFLRHWTEGIASGLPALMQVHNDGVETGSLRHAGLSLYVHDYHAFLTGAPLAELEAELDAHAATLRRIRQPVAHDYLSALRGTVQDLRLPRFPATPLESLSFSAVRLEAVYAARADQTGTMFLHAWRCMLHKLAGQYDQAVAAGDAAQQLFSAGRGMVMVPFCIFFTSVAALSRTGGRTEASERCTLALRRLTLWAQTCADVRPLLHMLRARMLFAGLALEDGQAIALDELDQAQRHAEQTHNLLLQGLVHWYRSQALARDHAAPSAAVAAERDEARAILLRWGGRAVVEAMDRRATPIALPIEMIPDDSDTIVAVPGSALDLSTLMKSVQAVTAEIALDVLLTRLVYVLRENAGASRAAIVLGDGSPTGSHGSGNGGDWLLQADSGRAGGPRVLEGLPLEDAGARLPAEVLRTVLATASPVLVDDAGNDPAWRQLRYFAEGDACSVLCTPLVRQGRVVGALYLENDVVAGAFSPERILFLELLSGNVVNAIDNARLYAEMQALASGLERRVAERTRELRESEARTLAILHNAPLPMTVTREADNVFVYVNELAAKLAGMSVPEMLGQPPRSFYRSPEDRDRMLAIYRRDGVLRDHQMCMRGRDGRDIWLLISMVPILYDGKPSALSTLMDITQRKSMEDALRQAATTDSLTGMASRSHFMERAEVELARTRRHRRSLAMVMLDVDHFKQINDRHGHATGDEVLRVLTQTCRAIVRQQDIVGRLGGEEFGILMPETDRESAIALAERLRVALVALRTLAPDDSVVRVTASFGVSAWQPDDTLDGLMARADAGLYLSKHAGRNRVSCAPPAA</sequence>
<dbReference type="SUPFAM" id="SSF52540">
    <property type="entry name" value="P-loop containing nucleoside triphosphate hydrolases"/>
    <property type="match status" value="1"/>
</dbReference>
<evidence type="ECO:0000259" key="3">
    <source>
        <dbReference type="PROSITE" id="PS50011"/>
    </source>
</evidence>
<evidence type="ECO:0000259" key="6">
    <source>
        <dbReference type="PROSITE" id="PS50885"/>
    </source>
</evidence>
<dbReference type="KEGG" id="rhy:RD110_12285"/>
<feature type="region of interest" description="Disordered" evidence="2">
    <location>
        <begin position="1"/>
        <end position="22"/>
    </location>
</feature>
<dbReference type="SMART" id="SM00091">
    <property type="entry name" value="PAS"/>
    <property type="match status" value="1"/>
</dbReference>
<dbReference type="SUPFAM" id="SSF55073">
    <property type="entry name" value="Nucleotide cyclase"/>
    <property type="match status" value="1"/>
</dbReference>
<dbReference type="Pfam" id="PF13191">
    <property type="entry name" value="AAA_16"/>
    <property type="match status" value="1"/>
</dbReference>
<feature type="domain" description="Protein kinase" evidence="3">
    <location>
        <begin position="39"/>
        <end position="302"/>
    </location>
</feature>
<dbReference type="GO" id="GO:0007165">
    <property type="term" value="P:signal transduction"/>
    <property type="evidence" value="ECO:0007669"/>
    <property type="project" value="InterPro"/>
</dbReference>
<dbReference type="PROSITE" id="PS50112">
    <property type="entry name" value="PAS"/>
    <property type="match status" value="1"/>
</dbReference>
<organism evidence="8 9">
    <name type="scientific">Rhodoferax koreensis</name>
    <dbReference type="NCBI Taxonomy" id="1842727"/>
    <lineage>
        <taxon>Bacteria</taxon>
        <taxon>Pseudomonadati</taxon>
        <taxon>Pseudomonadota</taxon>
        <taxon>Betaproteobacteria</taxon>
        <taxon>Burkholderiales</taxon>
        <taxon>Comamonadaceae</taxon>
        <taxon>Rhodoferax</taxon>
    </lineage>
</organism>
<dbReference type="InterPro" id="IPR053159">
    <property type="entry name" value="Hybrid_Histidine_Kinase"/>
</dbReference>
<feature type="domain" description="PAS" evidence="4">
    <location>
        <begin position="1554"/>
        <end position="1628"/>
    </location>
</feature>
<dbReference type="SMART" id="SM00065">
    <property type="entry name" value="GAF"/>
    <property type="match status" value="1"/>
</dbReference>
<dbReference type="Gene3D" id="3.30.70.270">
    <property type="match status" value="1"/>
</dbReference>
<dbReference type="EMBL" id="CP019236">
    <property type="protein sequence ID" value="APW37880.1"/>
    <property type="molecule type" value="Genomic_DNA"/>
</dbReference>
<dbReference type="Pfam" id="PF01590">
    <property type="entry name" value="GAF"/>
    <property type="match status" value="1"/>
</dbReference>
<protein>
    <recommendedName>
        <fullName evidence="10">Diguanylate cyclase</fullName>
    </recommendedName>
</protein>
<dbReference type="OrthoDB" id="9801841at2"/>
<dbReference type="InterPro" id="IPR011009">
    <property type="entry name" value="Kinase-like_dom_sf"/>
</dbReference>
<dbReference type="Gene3D" id="1.10.510.10">
    <property type="entry name" value="Transferase(Phosphotransferase) domain 1"/>
    <property type="match status" value="1"/>
</dbReference>
<dbReference type="Gene3D" id="3.30.450.40">
    <property type="match status" value="1"/>
</dbReference>
<dbReference type="GO" id="GO:0005524">
    <property type="term" value="F:ATP binding"/>
    <property type="evidence" value="ECO:0007669"/>
    <property type="project" value="InterPro"/>
</dbReference>
<dbReference type="InterPro" id="IPR003018">
    <property type="entry name" value="GAF"/>
</dbReference>
<evidence type="ECO:0000259" key="7">
    <source>
        <dbReference type="PROSITE" id="PS50887"/>
    </source>
</evidence>
<dbReference type="CDD" id="cd00130">
    <property type="entry name" value="PAS"/>
    <property type="match status" value="1"/>
</dbReference>
<dbReference type="Gene3D" id="3.30.450.20">
    <property type="entry name" value="PAS domain"/>
    <property type="match status" value="1"/>
</dbReference>
<dbReference type="InterPro" id="IPR013767">
    <property type="entry name" value="PAS_fold"/>
</dbReference>
<dbReference type="InterPro" id="IPR035965">
    <property type="entry name" value="PAS-like_dom_sf"/>
</dbReference>
<dbReference type="Pfam" id="PF00990">
    <property type="entry name" value="GGDEF"/>
    <property type="match status" value="1"/>
</dbReference>
<dbReference type="InterPro" id="IPR029787">
    <property type="entry name" value="Nucleotide_cyclase"/>
</dbReference>
<dbReference type="InterPro" id="IPR003660">
    <property type="entry name" value="HAMP_dom"/>
</dbReference>
<accession>A0A1P8JVU4</accession>
<dbReference type="SMART" id="SM00267">
    <property type="entry name" value="GGDEF"/>
    <property type="match status" value="1"/>
</dbReference>
<dbReference type="PANTHER" id="PTHR43642:SF1">
    <property type="entry name" value="HYBRID SIGNAL TRANSDUCTION HISTIDINE KINASE G"/>
    <property type="match status" value="1"/>
</dbReference>
<dbReference type="InterPro" id="IPR000160">
    <property type="entry name" value="GGDEF_dom"/>
</dbReference>
<dbReference type="InterPro" id="IPR000014">
    <property type="entry name" value="PAS"/>
</dbReference>
<dbReference type="Gene3D" id="3.30.200.20">
    <property type="entry name" value="Phosphorylase Kinase, domain 1"/>
    <property type="match status" value="1"/>
</dbReference>
<dbReference type="InterPro" id="IPR000700">
    <property type="entry name" value="PAS-assoc_C"/>
</dbReference>
<evidence type="ECO:0008006" key="10">
    <source>
        <dbReference type="Google" id="ProtNLM"/>
    </source>
</evidence>
<dbReference type="GO" id="GO:0004672">
    <property type="term" value="F:protein kinase activity"/>
    <property type="evidence" value="ECO:0007669"/>
    <property type="project" value="InterPro"/>
</dbReference>
<evidence type="ECO:0000256" key="1">
    <source>
        <dbReference type="ARBA" id="ARBA00004167"/>
    </source>
</evidence>
<dbReference type="STRING" id="1842727.RD110_12285"/>
<comment type="subcellular location">
    <subcellularLocation>
        <location evidence="1">Membrane</location>
        <topology evidence="1">Single-pass membrane protein</topology>
    </subcellularLocation>
</comment>
<dbReference type="CDD" id="cd14014">
    <property type="entry name" value="STKc_PknB_like"/>
    <property type="match status" value="1"/>
</dbReference>